<organism evidence="2 3">
    <name type="scientific">Rotaria socialis</name>
    <dbReference type="NCBI Taxonomy" id="392032"/>
    <lineage>
        <taxon>Eukaryota</taxon>
        <taxon>Metazoa</taxon>
        <taxon>Spiralia</taxon>
        <taxon>Gnathifera</taxon>
        <taxon>Rotifera</taxon>
        <taxon>Eurotatoria</taxon>
        <taxon>Bdelloidea</taxon>
        <taxon>Philodinida</taxon>
        <taxon>Philodinidae</taxon>
        <taxon>Rotaria</taxon>
    </lineage>
</organism>
<evidence type="ECO:0000313" key="1">
    <source>
        <dbReference type="EMBL" id="CAF3648834.1"/>
    </source>
</evidence>
<evidence type="ECO:0000313" key="2">
    <source>
        <dbReference type="EMBL" id="CAF4236574.1"/>
    </source>
</evidence>
<dbReference type="EMBL" id="CAJNYU010003209">
    <property type="protein sequence ID" value="CAF3648834.1"/>
    <property type="molecule type" value="Genomic_DNA"/>
</dbReference>
<proteinExistence type="predicted"/>
<evidence type="ECO:0000313" key="3">
    <source>
        <dbReference type="Proteomes" id="UP000663862"/>
    </source>
</evidence>
<reference evidence="2" key="1">
    <citation type="submission" date="2021-02" db="EMBL/GenBank/DDBJ databases">
        <authorList>
            <person name="Nowell W R."/>
        </authorList>
    </citation>
    <scope>NUCLEOTIDE SEQUENCE</scope>
</reference>
<comment type="caution">
    <text evidence="2">The sequence shown here is derived from an EMBL/GenBank/DDBJ whole genome shotgun (WGS) entry which is preliminary data.</text>
</comment>
<name>A0A820DTP1_9BILA</name>
<dbReference type="EMBL" id="CAJOBQ010000056">
    <property type="protein sequence ID" value="CAF4236574.1"/>
    <property type="molecule type" value="Genomic_DNA"/>
</dbReference>
<gene>
    <name evidence="1" type="ORF">FME351_LOCUS24382</name>
    <name evidence="2" type="ORF">TSG867_LOCUS2206</name>
</gene>
<dbReference type="Proteomes" id="UP000663862">
    <property type="component" value="Unassembled WGS sequence"/>
</dbReference>
<accession>A0A820DTP1</accession>
<dbReference type="AlphaFoldDB" id="A0A820DTP1"/>
<sequence length="298" mass="34688">MSSTTTGNDDEYFSAESSAWMIDDNHHSISTIAITLKSFQSILTVSPKHILVNEDSNKRKRLILMDNNLKRCSTTSSITKDIIDAVWHSVEQKFFLLTETKVFTFDPITKLIESLSDMKSPDRKSFKCFTTFNNQPSLYIAYNEWGSQFIDEWQRRKDNNRWILIKKHSLNLTANEFIGTMLGIAQDESSNLAMTIYNDFTQQWRLELRSAETFMCLKNILLSGSNLTDDYRIVEMRNMALDIKWLIHSLNHRDIIGINSNYKKIPLSYKTPVNRMTQFNNNKLVILTNNELQVHCVF</sequence>
<dbReference type="Proteomes" id="UP000663869">
    <property type="component" value="Unassembled WGS sequence"/>
</dbReference>
<protein>
    <submittedName>
        <fullName evidence="2">Uncharacterized protein</fullName>
    </submittedName>
</protein>